<gene>
    <name evidence="12" type="primary">rdgB</name>
    <name evidence="12" type="ORF">QXL92_01800</name>
</gene>
<comment type="cofactor">
    <cofactor evidence="10">
        <name>Mg(2+)</name>
        <dbReference type="ChEBI" id="CHEBI:18420"/>
    </cofactor>
    <text evidence="10">Binds 1 Mg(2+) ion per subunit.</text>
</comment>
<evidence type="ECO:0000256" key="5">
    <source>
        <dbReference type="ARBA" id="ARBA00022801"/>
    </source>
</evidence>
<evidence type="ECO:0000256" key="4">
    <source>
        <dbReference type="ARBA" id="ARBA00022741"/>
    </source>
</evidence>
<dbReference type="Gene3D" id="3.90.950.10">
    <property type="match status" value="1"/>
</dbReference>
<name>A0AAJ1VZ45_9MYCO</name>
<dbReference type="Pfam" id="PF01725">
    <property type="entry name" value="Ham1p_like"/>
    <property type="match status" value="1"/>
</dbReference>
<evidence type="ECO:0000256" key="8">
    <source>
        <dbReference type="ARBA" id="ARBA00051875"/>
    </source>
</evidence>
<organism evidence="12 13">
    <name type="scientific">Mycobacterium paragordonae</name>
    <dbReference type="NCBI Taxonomy" id="1389713"/>
    <lineage>
        <taxon>Bacteria</taxon>
        <taxon>Bacillati</taxon>
        <taxon>Actinomycetota</taxon>
        <taxon>Actinomycetes</taxon>
        <taxon>Mycobacteriales</taxon>
        <taxon>Mycobacteriaceae</taxon>
        <taxon>Mycobacterium</taxon>
    </lineage>
</organism>
<evidence type="ECO:0000256" key="1">
    <source>
        <dbReference type="ARBA" id="ARBA00008023"/>
    </source>
</evidence>
<feature type="binding site" evidence="10">
    <location>
        <position position="76"/>
    </location>
    <ligand>
        <name>substrate</name>
    </ligand>
</feature>
<dbReference type="GO" id="GO:0005829">
    <property type="term" value="C:cytosol"/>
    <property type="evidence" value="ECO:0007669"/>
    <property type="project" value="TreeGrafter"/>
</dbReference>
<evidence type="ECO:0000313" key="13">
    <source>
        <dbReference type="Proteomes" id="UP001229081"/>
    </source>
</evidence>
<dbReference type="Proteomes" id="UP001229081">
    <property type="component" value="Unassembled WGS sequence"/>
</dbReference>
<dbReference type="GO" id="GO:0009146">
    <property type="term" value="P:purine nucleoside triphosphate catabolic process"/>
    <property type="evidence" value="ECO:0007669"/>
    <property type="project" value="UniProtKB-UniRule"/>
</dbReference>
<keyword evidence="4 10" id="KW-0547">Nucleotide-binding</keyword>
<dbReference type="NCBIfam" id="TIGR00042">
    <property type="entry name" value="RdgB/HAM1 family non-canonical purine NTP pyrophosphatase"/>
    <property type="match status" value="1"/>
</dbReference>
<dbReference type="EMBL" id="JAUFSA010000001">
    <property type="protein sequence ID" value="MDP7733490.1"/>
    <property type="molecule type" value="Genomic_DNA"/>
</dbReference>
<comment type="caution">
    <text evidence="10">Lacks conserved residue(s) required for the propagation of feature annotation.</text>
</comment>
<dbReference type="GO" id="GO:0036222">
    <property type="term" value="F:XTP diphosphatase activity"/>
    <property type="evidence" value="ECO:0007669"/>
    <property type="project" value="UniProtKB-UniRule"/>
</dbReference>
<accession>A0AAJ1VZ45</accession>
<dbReference type="InterPro" id="IPR020922">
    <property type="entry name" value="dITP/XTP_pyrophosphatase"/>
</dbReference>
<feature type="active site" description="Proton acceptor" evidence="10">
    <location>
        <position position="75"/>
    </location>
</feature>
<dbReference type="RefSeq" id="WP_306255613.1">
    <property type="nucleotide sequence ID" value="NZ_JAUFSA010000001.1"/>
</dbReference>
<evidence type="ECO:0000256" key="10">
    <source>
        <dbReference type="HAMAP-Rule" id="MF_01405"/>
    </source>
</evidence>
<dbReference type="SUPFAM" id="SSF52972">
    <property type="entry name" value="ITPase-like"/>
    <property type="match status" value="1"/>
</dbReference>
<evidence type="ECO:0000313" key="12">
    <source>
        <dbReference type="EMBL" id="MDP7733490.1"/>
    </source>
</evidence>
<feature type="binding site" evidence="10">
    <location>
        <begin position="10"/>
        <end position="15"/>
    </location>
    <ligand>
        <name>substrate</name>
    </ligand>
</feature>
<dbReference type="FunFam" id="3.90.950.10:FF:000001">
    <property type="entry name" value="dITP/XTP pyrophosphatase"/>
    <property type="match status" value="1"/>
</dbReference>
<comment type="catalytic activity">
    <reaction evidence="9 10">
        <text>XTP + H2O = XMP + diphosphate + H(+)</text>
        <dbReference type="Rhea" id="RHEA:28610"/>
        <dbReference type="ChEBI" id="CHEBI:15377"/>
        <dbReference type="ChEBI" id="CHEBI:15378"/>
        <dbReference type="ChEBI" id="CHEBI:33019"/>
        <dbReference type="ChEBI" id="CHEBI:57464"/>
        <dbReference type="ChEBI" id="CHEBI:61314"/>
        <dbReference type="EC" id="3.6.1.66"/>
    </reaction>
</comment>
<feature type="binding site" evidence="10">
    <location>
        <position position="183"/>
    </location>
    <ligand>
        <name>substrate</name>
    </ligand>
</feature>
<dbReference type="GO" id="GO:0009117">
    <property type="term" value="P:nucleotide metabolic process"/>
    <property type="evidence" value="ECO:0007669"/>
    <property type="project" value="UniProtKB-KW"/>
</dbReference>
<dbReference type="InterPro" id="IPR029001">
    <property type="entry name" value="ITPase-like_fam"/>
</dbReference>
<dbReference type="GO" id="GO:0000166">
    <property type="term" value="F:nucleotide binding"/>
    <property type="evidence" value="ECO:0007669"/>
    <property type="project" value="UniProtKB-KW"/>
</dbReference>
<dbReference type="GO" id="GO:0046872">
    <property type="term" value="F:metal ion binding"/>
    <property type="evidence" value="ECO:0007669"/>
    <property type="project" value="UniProtKB-KW"/>
</dbReference>
<keyword evidence="6 10" id="KW-0460">Magnesium</keyword>
<dbReference type="GO" id="GO:0017111">
    <property type="term" value="F:ribonucleoside triphosphate phosphatase activity"/>
    <property type="evidence" value="ECO:0007669"/>
    <property type="project" value="InterPro"/>
</dbReference>
<dbReference type="GO" id="GO:0036220">
    <property type="term" value="F:ITP diphosphatase activity"/>
    <property type="evidence" value="ECO:0007669"/>
    <property type="project" value="UniProtKB-UniRule"/>
</dbReference>
<comment type="similarity">
    <text evidence="1 10 11">Belongs to the HAM1 NTPase family.</text>
</comment>
<proteinExistence type="inferred from homology"/>
<feature type="binding site" evidence="10">
    <location>
        <begin position="157"/>
        <end position="160"/>
    </location>
    <ligand>
        <name>substrate</name>
    </ligand>
</feature>
<sequence>MRSSRVLVASRNRKKLAELQRVLDGAGLSGVTLVSLDDVAPFDEAPETGATFEDNALAKARDAFAATGLPSVADDSGLEVAALNGMPGVLSARWSGRHGDDAANTALLLAQLRDVPDERRGAAFVSACALVSDAQEVVVRGEWPGTIAHEPHGDGGFGYDPVFLPAEADADGRTAAQLTPAEKDAVSHRGRALALLLPALRAL</sequence>
<dbReference type="PANTHER" id="PTHR11067">
    <property type="entry name" value="INOSINE TRIPHOSPHATE PYROPHOSPHATASE/HAM1 PROTEIN"/>
    <property type="match status" value="1"/>
</dbReference>
<dbReference type="HAMAP" id="MF_01405">
    <property type="entry name" value="Non_canon_purine_NTPase"/>
    <property type="match status" value="1"/>
</dbReference>
<dbReference type="CDD" id="cd00515">
    <property type="entry name" value="HAM1"/>
    <property type="match status" value="1"/>
</dbReference>
<feature type="binding site" evidence="10">
    <location>
        <position position="75"/>
    </location>
    <ligand>
        <name>Mg(2+)</name>
        <dbReference type="ChEBI" id="CHEBI:18420"/>
    </ligand>
</feature>
<dbReference type="InterPro" id="IPR002637">
    <property type="entry name" value="RdgB/HAM1"/>
</dbReference>
<evidence type="ECO:0000256" key="7">
    <source>
        <dbReference type="ARBA" id="ARBA00023080"/>
    </source>
</evidence>
<dbReference type="EC" id="3.6.1.66" evidence="10"/>
<evidence type="ECO:0000256" key="11">
    <source>
        <dbReference type="RuleBase" id="RU003781"/>
    </source>
</evidence>
<comment type="function">
    <text evidence="10">Pyrophosphatase that catalyzes the hydrolysis of nucleoside triphosphates to their monophosphate derivatives, with a high preference for the non-canonical purine nucleotides XTP (xanthosine triphosphate), dITP (deoxyinosine triphosphate) and ITP. Seems to function as a house-cleaning enzyme that removes non-canonical purine nucleotides from the nucleotide pool, thus preventing their incorporation into DNA/RNA and avoiding chromosomal lesions.</text>
</comment>
<keyword evidence="5 10" id="KW-0378">Hydrolase</keyword>
<comment type="caution">
    <text evidence="12">The sequence shown here is derived from an EMBL/GenBank/DDBJ whole genome shotgun (WGS) entry which is preliminary data.</text>
</comment>
<feature type="binding site" evidence="10">
    <location>
        <begin position="188"/>
        <end position="189"/>
    </location>
    <ligand>
        <name>substrate</name>
    </ligand>
</feature>
<comment type="catalytic activity">
    <reaction evidence="8 10">
        <text>dITP + H2O = dIMP + diphosphate + H(+)</text>
        <dbReference type="Rhea" id="RHEA:28342"/>
        <dbReference type="ChEBI" id="CHEBI:15377"/>
        <dbReference type="ChEBI" id="CHEBI:15378"/>
        <dbReference type="ChEBI" id="CHEBI:33019"/>
        <dbReference type="ChEBI" id="CHEBI:61194"/>
        <dbReference type="ChEBI" id="CHEBI:61382"/>
        <dbReference type="EC" id="3.6.1.66"/>
    </reaction>
</comment>
<evidence type="ECO:0000256" key="2">
    <source>
        <dbReference type="ARBA" id="ARBA00011738"/>
    </source>
</evidence>
<reference evidence="12" key="1">
    <citation type="submission" date="2023-06" db="EMBL/GenBank/DDBJ databases">
        <title>Identification of two novel mycobacterium reveal diversities and complexities of Mycobacterium gordonae clade.</title>
        <authorList>
            <person name="Matsumoto Y."/>
            <person name="Nakamura S."/>
            <person name="Motooka D."/>
            <person name="Fukushima K."/>
        </authorList>
    </citation>
    <scope>NUCLEOTIDE SEQUENCE</scope>
    <source>
        <strain evidence="12">TY812</strain>
    </source>
</reference>
<comment type="subunit">
    <text evidence="2 10">Homodimer.</text>
</comment>
<keyword evidence="3 10" id="KW-0479">Metal-binding</keyword>
<keyword evidence="7 10" id="KW-0546">Nucleotide metabolism</keyword>
<evidence type="ECO:0000256" key="9">
    <source>
        <dbReference type="ARBA" id="ARBA00052017"/>
    </source>
</evidence>
<comment type="catalytic activity">
    <reaction evidence="10">
        <text>ITP + H2O = IMP + diphosphate + H(+)</text>
        <dbReference type="Rhea" id="RHEA:29399"/>
        <dbReference type="ChEBI" id="CHEBI:15377"/>
        <dbReference type="ChEBI" id="CHEBI:15378"/>
        <dbReference type="ChEBI" id="CHEBI:33019"/>
        <dbReference type="ChEBI" id="CHEBI:58053"/>
        <dbReference type="ChEBI" id="CHEBI:61402"/>
        <dbReference type="EC" id="3.6.1.66"/>
    </reaction>
</comment>
<evidence type="ECO:0000256" key="3">
    <source>
        <dbReference type="ARBA" id="ARBA00022723"/>
    </source>
</evidence>
<protein>
    <recommendedName>
        <fullName evidence="10">dITP/XTP pyrophosphatase</fullName>
        <ecNumber evidence="10">3.6.1.66</ecNumber>
    </recommendedName>
    <alternativeName>
        <fullName evidence="10">Non-canonical purine NTP pyrophosphatase</fullName>
    </alternativeName>
    <alternativeName>
        <fullName evidence="10">Non-standard purine NTP pyrophosphatase</fullName>
    </alternativeName>
    <alternativeName>
        <fullName evidence="10">Nucleoside-triphosphate diphosphatase</fullName>
    </alternativeName>
    <alternativeName>
        <fullName evidence="10">Nucleoside-triphosphate pyrophosphatase</fullName>
        <shortName evidence="10">NTPase</shortName>
    </alternativeName>
</protein>
<dbReference type="PANTHER" id="PTHR11067:SF9">
    <property type="entry name" value="INOSINE TRIPHOSPHATE PYROPHOSPHATASE"/>
    <property type="match status" value="1"/>
</dbReference>
<dbReference type="GO" id="GO:0035870">
    <property type="term" value="F:dITP diphosphatase activity"/>
    <property type="evidence" value="ECO:0007669"/>
    <property type="project" value="UniProtKB-UniRule"/>
</dbReference>
<dbReference type="AlphaFoldDB" id="A0AAJ1VZ45"/>
<evidence type="ECO:0000256" key="6">
    <source>
        <dbReference type="ARBA" id="ARBA00022842"/>
    </source>
</evidence>